<dbReference type="PANTHER" id="PTHR40633">
    <property type="entry name" value="MATRIX PROTEIN, PUTATIVE (AFU_ORTHOLOGUE AFUA_8G05410)-RELATED"/>
    <property type="match status" value="1"/>
</dbReference>
<evidence type="ECO:0000256" key="3">
    <source>
        <dbReference type="SAM" id="SignalP"/>
    </source>
</evidence>
<protein>
    <recommendedName>
        <fullName evidence="4">Yeast cell wall synthesis Kre9/Knh1-like N-terminal domain-containing protein</fullName>
    </recommendedName>
</protein>
<evidence type="ECO:0000313" key="6">
    <source>
        <dbReference type="Proteomes" id="UP000008066"/>
    </source>
</evidence>
<dbReference type="InterPro" id="IPR052982">
    <property type="entry name" value="SRP1/TIP1-like"/>
</dbReference>
<proteinExistence type="predicted"/>
<evidence type="ECO:0000256" key="1">
    <source>
        <dbReference type="ARBA" id="ARBA00022729"/>
    </source>
</evidence>
<sequence>MKASVSALLAFAAAVLGKPVLLNSGYAIEEGVPFTFKWSGAEGPVTLTLMTGDPSNLKPVYTIVSGVTDSQFTWTPSDIPSGTYAVRISDESGEPNYSTQFSYLGTATAFPSQTVSETSAVTTATSASLTTLSTITTTSEATATTEESSTTTEETTTTETRHSTTTTGSATTTRVDPTVTPDNTNAGQRFASPLALVLVTVAALVFFN</sequence>
<feature type="region of interest" description="Disordered" evidence="2">
    <location>
        <begin position="138"/>
        <end position="181"/>
    </location>
</feature>
<organism evidence="6">
    <name type="scientific">Chaetomium thermophilum (strain DSM 1495 / CBS 144.50 / IMI 039719)</name>
    <name type="common">Thermochaetoides thermophila</name>
    <dbReference type="NCBI Taxonomy" id="759272"/>
    <lineage>
        <taxon>Eukaryota</taxon>
        <taxon>Fungi</taxon>
        <taxon>Dikarya</taxon>
        <taxon>Ascomycota</taxon>
        <taxon>Pezizomycotina</taxon>
        <taxon>Sordariomycetes</taxon>
        <taxon>Sordariomycetidae</taxon>
        <taxon>Sordariales</taxon>
        <taxon>Chaetomiaceae</taxon>
        <taxon>Thermochaetoides</taxon>
    </lineage>
</organism>
<keyword evidence="6" id="KW-1185">Reference proteome</keyword>
<reference evidence="5 6" key="1">
    <citation type="journal article" date="2011" name="Cell">
        <title>Insight into structure and assembly of the nuclear pore complex by utilizing the genome of a eukaryotic thermophile.</title>
        <authorList>
            <person name="Amlacher S."/>
            <person name="Sarges P."/>
            <person name="Flemming D."/>
            <person name="van Noort V."/>
            <person name="Kunze R."/>
            <person name="Devos D.P."/>
            <person name="Arumugam M."/>
            <person name="Bork P."/>
            <person name="Hurt E."/>
        </authorList>
    </citation>
    <scope>NUCLEOTIDE SEQUENCE [LARGE SCALE GENOMIC DNA]</scope>
    <source>
        <strain evidence="6">DSM 1495 / CBS 144.50 / IMI 039719</strain>
    </source>
</reference>
<dbReference type="OMA" id="TWDVPSK"/>
<dbReference type="Proteomes" id="UP000008066">
    <property type="component" value="Unassembled WGS sequence"/>
</dbReference>
<feature type="chain" id="PRO_5003409518" description="Yeast cell wall synthesis Kre9/Knh1-like N-terminal domain-containing protein" evidence="3">
    <location>
        <begin position="18"/>
        <end position="208"/>
    </location>
</feature>
<dbReference type="RefSeq" id="XP_006696409.1">
    <property type="nucleotide sequence ID" value="XM_006696346.1"/>
</dbReference>
<dbReference type="PANTHER" id="PTHR40633:SF1">
    <property type="entry name" value="GPI ANCHORED SERINE-THREONINE RICH PROTEIN (AFU_ORTHOLOGUE AFUA_1G03630)"/>
    <property type="match status" value="1"/>
</dbReference>
<evidence type="ECO:0000313" key="5">
    <source>
        <dbReference type="EMBL" id="EGS18078.1"/>
    </source>
</evidence>
<dbReference type="Pfam" id="PF10342">
    <property type="entry name" value="Kre9_KNH"/>
    <property type="match status" value="1"/>
</dbReference>
<evidence type="ECO:0000259" key="4">
    <source>
        <dbReference type="Pfam" id="PF10342"/>
    </source>
</evidence>
<feature type="domain" description="Yeast cell wall synthesis Kre9/Knh1-like N-terminal" evidence="4">
    <location>
        <begin position="24"/>
        <end position="102"/>
    </location>
</feature>
<dbReference type="HOGENOM" id="CLU_065618_0_1_1"/>
<dbReference type="AlphaFoldDB" id="G0SF62"/>
<accession>G0SF62</accession>
<dbReference type="InterPro" id="IPR018466">
    <property type="entry name" value="Kre9/Knh1-like_N"/>
</dbReference>
<dbReference type="KEGG" id="cthr:CTHT_0060930"/>
<name>G0SF62_CHATD</name>
<keyword evidence="1 3" id="KW-0732">Signal</keyword>
<dbReference type="EMBL" id="GL988046">
    <property type="protein sequence ID" value="EGS18078.1"/>
    <property type="molecule type" value="Genomic_DNA"/>
</dbReference>
<dbReference type="eggNOG" id="ENOG502SB54">
    <property type="taxonomic scope" value="Eukaryota"/>
</dbReference>
<gene>
    <name evidence="5" type="ORF">CTHT_0060930</name>
</gene>
<dbReference type="OrthoDB" id="5589325at2759"/>
<dbReference type="GeneID" id="18260131"/>
<feature type="signal peptide" evidence="3">
    <location>
        <begin position="1"/>
        <end position="17"/>
    </location>
</feature>
<evidence type="ECO:0000256" key="2">
    <source>
        <dbReference type="SAM" id="MobiDB-lite"/>
    </source>
</evidence>